<dbReference type="RefSeq" id="WP_289215094.1">
    <property type="nucleotide sequence ID" value="NZ_JAPVRC010000002.1"/>
</dbReference>
<comment type="caution">
    <text evidence="2">The sequence shown here is derived from an EMBL/GenBank/DDBJ whole genome shotgun (WGS) entry which is preliminary data.</text>
</comment>
<dbReference type="Proteomes" id="UP001596494">
    <property type="component" value="Unassembled WGS sequence"/>
</dbReference>
<keyword evidence="2" id="KW-0808">Transferase</keyword>
<protein>
    <submittedName>
        <fullName evidence="2">Glycosyltransferase</fullName>
        <ecNumber evidence="2">2.4.-.-</ecNumber>
    </submittedName>
</protein>
<keyword evidence="2" id="KW-0328">Glycosyltransferase</keyword>
<dbReference type="Gene3D" id="3.40.50.2000">
    <property type="entry name" value="Glycogen Phosphorylase B"/>
    <property type="match status" value="2"/>
</dbReference>
<keyword evidence="3" id="KW-1185">Reference proteome</keyword>
<dbReference type="PANTHER" id="PTHR12526">
    <property type="entry name" value="GLYCOSYLTRANSFERASE"/>
    <property type="match status" value="1"/>
</dbReference>
<organism evidence="2 3">
    <name type="scientific">Halobacillus campisalis</name>
    <dbReference type="NCBI Taxonomy" id="435909"/>
    <lineage>
        <taxon>Bacteria</taxon>
        <taxon>Bacillati</taxon>
        <taxon>Bacillota</taxon>
        <taxon>Bacilli</taxon>
        <taxon>Bacillales</taxon>
        <taxon>Bacillaceae</taxon>
        <taxon>Halobacillus</taxon>
    </lineage>
</organism>
<dbReference type="InterPro" id="IPR001296">
    <property type="entry name" value="Glyco_trans_1"/>
</dbReference>
<dbReference type="EMBL" id="JBHTBY010000017">
    <property type="protein sequence ID" value="MFC7322729.1"/>
    <property type="molecule type" value="Genomic_DNA"/>
</dbReference>
<dbReference type="SUPFAM" id="SSF53756">
    <property type="entry name" value="UDP-Glycosyltransferase/glycogen phosphorylase"/>
    <property type="match status" value="1"/>
</dbReference>
<evidence type="ECO:0000313" key="2">
    <source>
        <dbReference type="EMBL" id="MFC7322729.1"/>
    </source>
</evidence>
<dbReference type="GO" id="GO:0016757">
    <property type="term" value="F:glycosyltransferase activity"/>
    <property type="evidence" value="ECO:0007669"/>
    <property type="project" value="UniProtKB-KW"/>
</dbReference>
<gene>
    <name evidence="2" type="ORF">ACFQMN_17840</name>
</gene>
<proteinExistence type="predicted"/>
<dbReference type="CDD" id="cd03811">
    <property type="entry name" value="GT4_GT28_WabH-like"/>
    <property type="match status" value="1"/>
</dbReference>
<accession>A0ABW2K7E0</accession>
<sequence length="393" mass="45636">MKEKEKILFMIINMNIGGTEKALLNMIATMPKDKYDISILMLERKGGFLENIPKHVHTRYLDNFSEIKPLINNPPLQSSLTLIKQKKYLEFIRFNTFYMLSKMCNNKSIFLKYLVRNLPQINYKYDTAIAYAGPMDFISYFILEKVTAAKKVQWIHFDVSKIGFNQRFAEKSYKKFDALYIVSKEARSKLLEQVPSLNDKLKVQHNTVSHQIVRQQSKNGVGFQDNFNGTRILTVGRLSPEKGHDLSIKVLSRLVREGHHIKWYVLGEGKSREDYETLIKDFSVESNFILLGADPNPYPYMNQCDIYVQPSRYEGYCITLLEAKALNKPIVATRVNGVNEQLIHERTGLITEIAEEEIYESVRKLIINKDLRHKLSNNLLIENSKLETEELII</sequence>
<dbReference type="Pfam" id="PF00534">
    <property type="entry name" value="Glycos_transf_1"/>
    <property type="match status" value="1"/>
</dbReference>
<feature type="domain" description="Glycosyl transferase family 1" evidence="1">
    <location>
        <begin position="231"/>
        <end position="378"/>
    </location>
</feature>
<evidence type="ECO:0000313" key="3">
    <source>
        <dbReference type="Proteomes" id="UP001596494"/>
    </source>
</evidence>
<dbReference type="EC" id="2.4.-.-" evidence="2"/>
<evidence type="ECO:0000259" key="1">
    <source>
        <dbReference type="Pfam" id="PF00534"/>
    </source>
</evidence>
<name>A0ABW2K7E0_9BACI</name>
<dbReference type="PANTHER" id="PTHR12526:SF630">
    <property type="entry name" value="GLYCOSYLTRANSFERASE"/>
    <property type="match status" value="1"/>
</dbReference>
<reference evidence="3" key="1">
    <citation type="journal article" date="2019" name="Int. J. Syst. Evol. Microbiol.">
        <title>The Global Catalogue of Microorganisms (GCM) 10K type strain sequencing project: providing services to taxonomists for standard genome sequencing and annotation.</title>
        <authorList>
            <consortium name="The Broad Institute Genomics Platform"/>
            <consortium name="The Broad Institute Genome Sequencing Center for Infectious Disease"/>
            <person name="Wu L."/>
            <person name="Ma J."/>
        </authorList>
    </citation>
    <scope>NUCLEOTIDE SEQUENCE [LARGE SCALE GENOMIC DNA]</scope>
    <source>
        <strain evidence="3">CCUG 73951</strain>
    </source>
</reference>